<feature type="transmembrane region" description="Helical" evidence="1">
    <location>
        <begin position="20"/>
        <end position="42"/>
    </location>
</feature>
<keyword evidence="1" id="KW-0812">Transmembrane</keyword>
<name>A0A7W8N4N7_9BACT</name>
<dbReference type="Proteomes" id="UP000569092">
    <property type="component" value="Unassembled WGS sequence"/>
</dbReference>
<sequence length="118" mass="12848">MPVNMQMDMPYLRGLGLSLHVIGFAAVVGLAMAILFSITPVLRLSRTDLREGLTEGGRSSVRAVWRHLGANLVMLELCTAMVLLVGAGLLGKSFYRLLHTDIGLQPEHLAMMRLAAPH</sequence>
<dbReference type="EMBL" id="JACHDZ010000002">
    <property type="protein sequence ID" value="MBB5343741.1"/>
    <property type="molecule type" value="Genomic_DNA"/>
</dbReference>
<evidence type="ECO:0008006" key="4">
    <source>
        <dbReference type="Google" id="ProtNLM"/>
    </source>
</evidence>
<organism evidence="2 3">
    <name type="scientific">Tunturiibacter lichenicola</name>
    <dbReference type="NCBI Taxonomy" id="2051959"/>
    <lineage>
        <taxon>Bacteria</taxon>
        <taxon>Pseudomonadati</taxon>
        <taxon>Acidobacteriota</taxon>
        <taxon>Terriglobia</taxon>
        <taxon>Terriglobales</taxon>
        <taxon>Acidobacteriaceae</taxon>
        <taxon>Tunturiibacter</taxon>
    </lineage>
</organism>
<keyword evidence="1" id="KW-1133">Transmembrane helix</keyword>
<evidence type="ECO:0000313" key="2">
    <source>
        <dbReference type="EMBL" id="MBB5343741.1"/>
    </source>
</evidence>
<dbReference type="AlphaFoldDB" id="A0A7W8N4N7"/>
<feature type="transmembrane region" description="Helical" evidence="1">
    <location>
        <begin position="68"/>
        <end position="90"/>
    </location>
</feature>
<comment type="caution">
    <text evidence="2">The sequence shown here is derived from an EMBL/GenBank/DDBJ whole genome shotgun (WGS) entry which is preliminary data.</text>
</comment>
<accession>A0A7W8N4N7</accession>
<reference evidence="2 3" key="1">
    <citation type="submission" date="2020-08" db="EMBL/GenBank/DDBJ databases">
        <title>Genomic Encyclopedia of Type Strains, Phase IV (KMG-V): Genome sequencing to study the core and pangenomes of soil and plant-associated prokaryotes.</title>
        <authorList>
            <person name="Whitman W."/>
        </authorList>
    </citation>
    <scope>NUCLEOTIDE SEQUENCE [LARGE SCALE GENOMIC DNA]</scope>
    <source>
        <strain evidence="2 3">M8US30</strain>
    </source>
</reference>
<gene>
    <name evidence="2" type="ORF">HDF10_001716</name>
</gene>
<protein>
    <recommendedName>
        <fullName evidence="4">FtsX-like permease family protein</fullName>
    </recommendedName>
</protein>
<proteinExistence type="predicted"/>
<evidence type="ECO:0000313" key="3">
    <source>
        <dbReference type="Proteomes" id="UP000569092"/>
    </source>
</evidence>
<evidence type="ECO:0000256" key="1">
    <source>
        <dbReference type="SAM" id="Phobius"/>
    </source>
</evidence>
<keyword evidence="1" id="KW-0472">Membrane</keyword>